<accession>A0A940NS97</accession>
<dbReference type="Proteomes" id="UP000682134">
    <property type="component" value="Unassembled WGS sequence"/>
</dbReference>
<dbReference type="AlphaFoldDB" id="A0A940NS97"/>
<dbReference type="InterPro" id="IPR027417">
    <property type="entry name" value="P-loop_NTPase"/>
</dbReference>
<dbReference type="EMBL" id="JAGIYQ010000026">
    <property type="protein sequence ID" value="MBP0727349.1"/>
    <property type="molecule type" value="Genomic_DNA"/>
</dbReference>
<gene>
    <name evidence="1" type="ORF">J5Y03_19600</name>
</gene>
<dbReference type="SUPFAM" id="SSF52540">
    <property type="entry name" value="P-loop containing nucleoside triphosphate hydrolases"/>
    <property type="match status" value="1"/>
</dbReference>
<keyword evidence="2" id="KW-1185">Reference proteome</keyword>
<evidence type="ECO:0000313" key="1">
    <source>
        <dbReference type="EMBL" id="MBP0727349.1"/>
    </source>
</evidence>
<comment type="caution">
    <text evidence="1">The sequence shown here is derived from an EMBL/GenBank/DDBJ whole genome shotgun (WGS) entry which is preliminary data.</text>
</comment>
<evidence type="ECO:0008006" key="3">
    <source>
        <dbReference type="Google" id="ProtNLM"/>
    </source>
</evidence>
<evidence type="ECO:0000313" key="2">
    <source>
        <dbReference type="Proteomes" id="UP000682134"/>
    </source>
</evidence>
<dbReference type="RefSeq" id="WP_209407687.1">
    <property type="nucleotide sequence ID" value="NZ_JAGIYQ010000026.1"/>
</dbReference>
<proteinExistence type="predicted"/>
<dbReference type="Gene3D" id="3.40.50.300">
    <property type="entry name" value="P-loop containing nucleotide triphosphate hydrolases"/>
    <property type="match status" value="1"/>
</dbReference>
<sequence>MKLKRNLTQKLAKKVPEFMFIGKIVPSRKVGQEEQILLYFEDEEHIRFYVECLSPIPLKLQASFSTKDILFAGTTANKNNESKINPFIKGKKKEDDLESFKKAVSNKVVLFRFELSNEVLTVDIIEFIEGDQLTNYCLLPVVELRNESGRDEVENRLIKGSLPIHLPKYYNDYDEPEFIYYEGRVYGNLLLKSMMNDISYLEKQNQVRYIDQDSNESFETSICYQNLLYFIPEKDYIELKKFFQKESKELLYTQTFEHRLMIPNEWLDVSSEIAFFERFYQNCIQQGLLYNRKDLFNFHICCKFQSLTILGGVSGTGKSQLARVYGETLGLELGQELLFIPISPSYREHYDLLGYLNPSTGIFIDSETGLTKLLIEAEKFPHRLYMVIFDEMNLSQIEHWFSKFLSILELPEEDRILTLFHDHNVVINQYYKSKIHIGKNIIFVGTVNFDETSKEFSLRLLDRVNIISLKPTSFKRYSEVMEKENIYESIPLVYINGSQYEEWKKNISTLSNLSEKEVEFFDQFNSLLMDVFGDYLISPRMIRDLSNYLGNLIEDDSYYLLTRQEAIDYFIKQRVLTKIRGLVNHLESLVGTIESDTEEGSLFELFSLARKNNISEFELSFDELKRKRKLLEIDGYVN</sequence>
<reference evidence="1" key="1">
    <citation type="submission" date="2021-04" db="EMBL/GenBank/DDBJ databases">
        <title>Genome seq and assembly of Bacillus sp.</title>
        <authorList>
            <person name="Chhetri G."/>
        </authorList>
    </citation>
    <scope>NUCLEOTIDE SEQUENCE</scope>
    <source>
        <strain evidence="1">RG28</strain>
    </source>
</reference>
<name>A0A940NS97_9BACI</name>
<organism evidence="1 2">
    <name type="scientific">Gottfriedia endophytica</name>
    <dbReference type="NCBI Taxonomy" id="2820819"/>
    <lineage>
        <taxon>Bacteria</taxon>
        <taxon>Bacillati</taxon>
        <taxon>Bacillota</taxon>
        <taxon>Bacilli</taxon>
        <taxon>Bacillales</taxon>
        <taxon>Bacillaceae</taxon>
        <taxon>Gottfriedia</taxon>
    </lineage>
</organism>
<protein>
    <recommendedName>
        <fullName evidence="3">ATPase dynein-related AAA domain-containing protein</fullName>
    </recommendedName>
</protein>